<dbReference type="EMBL" id="BSXW01001272">
    <property type="protein sequence ID" value="GMF35347.1"/>
    <property type="molecule type" value="Genomic_DNA"/>
</dbReference>
<dbReference type="PROSITE" id="PS50297">
    <property type="entry name" value="ANK_REP_REGION"/>
    <property type="match status" value="1"/>
</dbReference>
<keyword evidence="1" id="KW-0677">Repeat</keyword>
<evidence type="ECO:0000256" key="4">
    <source>
        <dbReference type="SAM" id="SignalP"/>
    </source>
</evidence>
<feature type="chain" id="PRO_5040783926" evidence="4">
    <location>
        <begin position="21"/>
        <end position="115"/>
    </location>
</feature>
<dbReference type="PROSITE" id="PS50088">
    <property type="entry name" value="ANK_REPEAT"/>
    <property type="match status" value="1"/>
</dbReference>
<dbReference type="SMART" id="SM00248">
    <property type="entry name" value="ANK"/>
    <property type="match status" value="1"/>
</dbReference>
<evidence type="ECO:0000313" key="6">
    <source>
        <dbReference type="Proteomes" id="UP001165083"/>
    </source>
</evidence>
<dbReference type="Pfam" id="PF12796">
    <property type="entry name" value="Ank_2"/>
    <property type="match status" value="1"/>
</dbReference>
<sequence>MKLFQVVIAVMVVCTVQVAAEANVKMSNLRPLHHEVPAVKVLLAFNANIELGDTNGKTPLMLAVRLGSVDLAKLLVQASPNSVHAIDKSGDSVLGIAALNGQLELFVSFLAVERS</sequence>
<reference evidence="5" key="1">
    <citation type="submission" date="2023-04" db="EMBL/GenBank/DDBJ databases">
        <title>Phytophthora lilii NBRC 32176.</title>
        <authorList>
            <person name="Ichikawa N."/>
            <person name="Sato H."/>
            <person name="Tonouchi N."/>
        </authorList>
    </citation>
    <scope>NUCLEOTIDE SEQUENCE</scope>
    <source>
        <strain evidence="5">NBRC 32176</strain>
    </source>
</reference>
<accession>A0A9W6XBQ7</accession>
<protein>
    <submittedName>
        <fullName evidence="5">Unnamed protein product</fullName>
    </submittedName>
</protein>
<proteinExistence type="predicted"/>
<dbReference type="PANTHER" id="PTHR24173:SF74">
    <property type="entry name" value="ANKYRIN REPEAT DOMAIN-CONTAINING PROTEIN 16"/>
    <property type="match status" value="1"/>
</dbReference>
<evidence type="ECO:0000313" key="5">
    <source>
        <dbReference type="EMBL" id="GMF35347.1"/>
    </source>
</evidence>
<dbReference type="PANTHER" id="PTHR24173">
    <property type="entry name" value="ANKYRIN REPEAT CONTAINING"/>
    <property type="match status" value="1"/>
</dbReference>
<gene>
    <name evidence="5" type="ORF">Plil01_001502400</name>
</gene>
<feature type="signal peptide" evidence="4">
    <location>
        <begin position="1"/>
        <end position="20"/>
    </location>
</feature>
<keyword evidence="2 3" id="KW-0040">ANK repeat</keyword>
<dbReference type="Gene3D" id="1.25.40.20">
    <property type="entry name" value="Ankyrin repeat-containing domain"/>
    <property type="match status" value="1"/>
</dbReference>
<dbReference type="AlphaFoldDB" id="A0A9W6XBQ7"/>
<dbReference type="Proteomes" id="UP001165083">
    <property type="component" value="Unassembled WGS sequence"/>
</dbReference>
<dbReference type="SUPFAM" id="SSF48403">
    <property type="entry name" value="Ankyrin repeat"/>
    <property type="match status" value="1"/>
</dbReference>
<keyword evidence="4" id="KW-0732">Signal</keyword>
<dbReference type="InterPro" id="IPR002110">
    <property type="entry name" value="Ankyrin_rpt"/>
</dbReference>
<comment type="caution">
    <text evidence="5">The sequence shown here is derived from an EMBL/GenBank/DDBJ whole genome shotgun (WGS) entry which is preliminary data.</text>
</comment>
<dbReference type="OrthoDB" id="92568at2759"/>
<name>A0A9W6XBQ7_9STRA</name>
<keyword evidence="6" id="KW-1185">Reference proteome</keyword>
<evidence type="ECO:0000256" key="3">
    <source>
        <dbReference type="PROSITE-ProRule" id="PRU00023"/>
    </source>
</evidence>
<organism evidence="5 6">
    <name type="scientific">Phytophthora lilii</name>
    <dbReference type="NCBI Taxonomy" id="2077276"/>
    <lineage>
        <taxon>Eukaryota</taxon>
        <taxon>Sar</taxon>
        <taxon>Stramenopiles</taxon>
        <taxon>Oomycota</taxon>
        <taxon>Peronosporomycetes</taxon>
        <taxon>Peronosporales</taxon>
        <taxon>Peronosporaceae</taxon>
        <taxon>Phytophthora</taxon>
    </lineage>
</organism>
<feature type="repeat" description="ANK" evidence="3">
    <location>
        <begin position="55"/>
        <end position="81"/>
    </location>
</feature>
<evidence type="ECO:0000256" key="1">
    <source>
        <dbReference type="ARBA" id="ARBA00022737"/>
    </source>
</evidence>
<dbReference type="InterPro" id="IPR036770">
    <property type="entry name" value="Ankyrin_rpt-contain_sf"/>
</dbReference>
<evidence type="ECO:0000256" key="2">
    <source>
        <dbReference type="ARBA" id="ARBA00023043"/>
    </source>
</evidence>